<evidence type="ECO:0000313" key="1">
    <source>
        <dbReference type="EMBL" id="AST24260.1"/>
    </source>
</evidence>
<gene>
    <name evidence="1" type="primary">orf109</name>
</gene>
<geneLocation type="mitochondrion" evidence="1"/>
<dbReference type="GeneID" id="37544049"/>
<sequence>MCPKGLHGTARHGTARLRTGSIGSPEYVVPYVLEARRAQQRRGGTKALGLRVRVCLQALRAQFPLHPCGLCFAFATMILLRRAKTCAVASAVTQIHGEHQAPKRCAALL</sequence>
<reference evidence="1" key="1">
    <citation type="journal article" date="2018" name="Gene">
        <title>The complete mitochondrial genome of the Caulerpa lentillifera (Ulvophyceae, Chlorophyta): Sequence, genome content, organization structure and phylogenetic consideration.</title>
        <authorList>
            <person name="Zheng F."/>
            <person name="Liu H."/>
            <person name="Jiang M."/>
            <person name="Xu Z."/>
            <person name="Wang Z."/>
            <person name="Wang C."/>
            <person name="Du F."/>
            <person name="Shen Z."/>
            <person name="Wang B."/>
        </authorList>
    </citation>
    <scope>NUCLEOTIDE SEQUENCE</scope>
</reference>
<dbReference type="EMBL" id="KX761577">
    <property type="protein sequence ID" value="AST24260.1"/>
    <property type="molecule type" value="Genomic_DNA"/>
</dbReference>
<dbReference type="AlphaFoldDB" id="A0A2Z2QKK1"/>
<keyword evidence="1" id="KW-0496">Mitochondrion</keyword>
<proteinExistence type="predicted"/>
<dbReference type="RefSeq" id="YP_009504785.1">
    <property type="nucleotide sequence ID" value="NC_038217.1"/>
</dbReference>
<accession>A0A2Z2QKK1</accession>
<organism evidence="1">
    <name type="scientific">Caulerpa lentillifera</name>
    <dbReference type="NCBI Taxonomy" id="148947"/>
    <lineage>
        <taxon>Eukaryota</taxon>
        <taxon>Viridiplantae</taxon>
        <taxon>Chlorophyta</taxon>
        <taxon>core chlorophytes</taxon>
        <taxon>Ulvophyceae</taxon>
        <taxon>TCBD clade</taxon>
        <taxon>Bryopsidales</taxon>
        <taxon>Halimedineae</taxon>
        <taxon>Caulerpaceae</taxon>
        <taxon>Caulerpa</taxon>
    </lineage>
</organism>
<name>A0A2Z2QKK1_9CHLO</name>
<protein>
    <submittedName>
        <fullName evidence="1">Uncharacterized protein</fullName>
    </submittedName>
</protein>